<dbReference type="EMBL" id="CAXAMN010023818">
    <property type="protein sequence ID" value="CAK9081250.1"/>
    <property type="molecule type" value="Genomic_DNA"/>
</dbReference>
<evidence type="ECO:0000313" key="2">
    <source>
        <dbReference type="Proteomes" id="UP001642484"/>
    </source>
</evidence>
<name>A0ABP0PZ06_9DINO</name>
<protein>
    <recommendedName>
        <fullName evidence="3">Ubiquitin-like domain-containing protein</fullName>
    </recommendedName>
</protein>
<dbReference type="Proteomes" id="UP001642484">
    <property type="component" value="Unassembled WGS sequence"/>
</dbReference>
<accession>A0ABP0PZ06</accession>
<reference evidence="1 2" key="1">
    <citation type="submission" date="2024-02" db="EMBL/GenBank/DDBJ databases">
        <authorList>
            <person name="Chen Y."/>
            <person name="Shah S."/>
            <person name="Dougan E. K."/>
            <person name="Thang M."/>
            <person name="Chan C."/>
        </authorList>
    </citation>
    <scope>NUCLEOTIDE SEQUENCE [LARGE SCALE GENOMIC DNA]</scope>
</reference>
<evidence type="ECO:0008006" key="3">
    <source>
        <dbReference type="Google" id="ProtNLM"/>
    </source>
</evidence>
<proteinExistence type="predicted"/>
<evidence type="ECO:0000313" key="1">
    <source>
        <dbReference type="EMBL" id="CAK9081250.1"/>
    </source>
</evidence>
<sequence>MCSQQLQILHVNGNARIAASSTDTAASLNVRVQRATGDVTGSGPPFCLCHAEGDTLTLLDESQSLAALGIRDGARLFARRPHHAKTTTFEAIYQTTEPGFLQPRLANS</sequence>
<keyword evidence="2" id="KW-1185">Reference proteome</keyword>
<comment type="caution">
    <text evidence="1">The sequence shown here is derived from an EMBL/GenBank/DDBJ whole genome shotgun (WGS) entry which is preliminary data.</text>
</comment>
<gene>
    <name evidence="1" type="ORF">CCMP2556_LOCUS39768</name>
</gene>
<organism evidence="1 2">
    <name type="scientific">Durusdinium trenchii</name>
    <dbReference type="NCBI Taxonomy" id="1381693"/>
    <lineage>
        <taxon>Eukaryota</taxon>
        <taxon>Sar</taxon>
        <taxon>Alveolata</taxon>
        <taxon>Dinophyceae</taxon>
        <taxon>Suessiales</taxon>
        <taxon>Symbiodiniaceae</taxon>
        <taxon>Durusdinium</taxon>
    </lineage>
</organism>